<dbReference type="InterPro" id="IPR029058">
    <property type="entry name" value="AB_hydrolase_fold"/>
</dbReference>
<dbReference type="Pfam" id="PF07859">
    <property type="entry name" value="Abhydrolase_3"/>
    <property type="match status" value="1"/>
</dbReference>
<keyword evidence="1 3" id="KW-0378">Hydrolase</keyword>
<dbReference type="InterPro" id="IPR013094">
    <property type="entry name" value="AB_hydrolase_3"/>
</dbReference>
<evidence type="ECO:0000259" key="2">
    <source>
        <dbReference type="Pfam" id="PF07859"/>
    </source>
</evidence>
<dbReference type="RefSeq" id="WP_260592246.1">
    <property type="nucleotide sequence ID" value="NZ_CP104003.1"/>
</dbReference>
<reference evidence="3" key="1">
    <citation type="submission" date="2022-09" db="EMBL/GenBank/DDBJ databases">
        <title>Diverse halophilic archaea isolated from saline environments.</title>
        <authorList>
            <person name="Cui H.-L."/>
        </authorList>
    </citation>
    <scope>NUCLEOTIDE SEQUENCE</scope>
    <source>
        <strain evidence="3">ZS-35-S2</strain>
    </source>
</reference>
<dbReference type="PANTHER" id="PTHR48081">
    <property type="entry name" value="AB HYDROLASE SUPERFAMILY PROTEIN C4A8.06C"/>
    <property type="match status" value="1"/>
</dbReference>
<evidence type="ECO:0000313" key="3">
    <source>
        <dbReference type="EMBL" id="UWM53252.1"/>
    </source>
</evidence>
<dbReference type="PANTHER" id="PTHR48081:SF8">
    <property type="entry name" value="ALPHA_BETA HYDROLASE FOLD-3 DOMAIN-CONTAINING PROTEIN-RELATED"/>
    <property type="match status" value="1"/>
</dbReference>
<proteinExistence type="predicted"/>
<dbReference type="EMBL" id="CP104003">
    <property type="protein sequence ID" value="UWM53252.1"/>
    <property type="molecule type" value="Genomic_DNA"/>
</dbReference>
<dbReference type="AlphaFoldDB" id="A0A9E7U9Q2"/>
<keyword evidence="4" id="KW-1185">Reference proteome</keyword>
<gene>
    <name evidence="3" type="ORF">N0B31_14010</name>
</gene>
<sequence>MRADRPHPEARELLQQIDALGVLPLSQHGPQAARDLMKNFRMASEEPAVGDVTNRAVPGYEGRVGDQRDEVPVRVYTPEGEGPFPVVTFFHGGGFVIMDLESHDALCRHVVRESGCVVVSVDYRLAPEHPFPAAVEDAYAATEWVAENPEEVDGDGTLAVMGDSAGGNLAAAVTLMARDRDGPAIDHQVLVYPAVDPREDRPSWEQNEEGYFLVAEDMKWFADCYFGSDVHEPNPYAFPLQADNHADLPPATVLTAGFDPLRDEGIAYAEALAADGVPVEHYNYEDMIHGFITMLAPPADLTVAHEAVETIGVDLRDALQ</sequence>
<dbReference type="FunFam" id="3.40.50.1820:FF:000089">
    <property type="entry name" value="Alpha/beta hydrolase"/>
    <property type="match status" value="1"/>
</dbReference>
<dbReference type="InterPro" id="IPR050300">
    <property type="entry name" value="GDXG_lipolytic_enzyme"/>
</dbReference>
<organism evidence="3 4">
    <name type="scientific">Salinirubellus salinus</name>
    <dbReference type="NCBI Taxonomy" id="1364945"/>
    <lineage>
        <taxon>Archaea</taxon>
        <taxon>Methanobacteriati</taxon>
        <taxon>Methanobacteriota</taxon>
        <taxon>Stenosarchaea group</taxon>
        <taxon>Halobacteria</taxon>
        <taxon>Halobacteriales</taxon>
        <taxon>Natronomonadaceae</taxon>
        <taxon>Salinirubellus</taxon>
    </lineage>
</organism>
<dbReference type="SUPFAM" id="SSF53474">
    <property type="entry name" value="alpha/beta-Hydrolases"/>
    <property type="match status" value="1"/>
</dbReference>
<evidence type="ECO:0000256" key="1">
    <source>
        <dbReference type="ARBA" id="ARBA00022801"/>
    </source>
</evidence>
<name>A0A9E7U9Q2_9EURY</name>
<evidence type="ECO:0000313" key="4">
    <source>
        <dbReference type="Proteomes" id="UP001057580"/>
    </source>
</evidence>
<accession>A0A9E7U9Q2</accession>
<dbReference type="Proteomes" id="UP001057580">
    <property type="component" value="Chromosome"/>
</dbReference>
<dbReference type="Gene3D" id="3.40.50.1820">
    <property type="entry name" value="alpha/beta hydrolase"/>
    <property type="match status" value="1"/>
</dbReference>
<protein>
    <submittedName>
        <fullName evidence="3">Alpha/beta hydrolase</fullName>
    </submittedName>
</protein>
<dbReference type="GeneID" id="74943558"/>
<dbReference type="KEGG" id="ssai:N0B31_14010"/>
<feature type="domain" description="Alpha/beta hydrolase fold-3" evidence="2">
    <location>
        <begin position="88"/>
        <end position="292"/>
    </location>
</feature>
<dbReference type="GO" id="GO:0016787">
    <property type="term" value="F:hydrolase activity"/>
    <property type="evidence" value="ECO:0007669"/>
    <property type="project" value="UniProtKB-KW"/>
</dbReference>